<dbReference type="InterPro" id="IPR011009">
    <property type="entry name" value="Kinase-like_dom_sf"/>
</dbReference>
<keyword evidence="1" id="KW-0443">Lipid metabolism</keyword>
<sequence>MGIEPTALEPHFDIFINENEIISGAKEIVKRLRPSWSSEQLSHKFFTNGISNKLVGIWHGDAYNKMVLIRVYGYKTDLLIDRKAEIRNIRILHSAGHTHSLYATFNNGLAYEFLEGDTLTVDTIREPEVYRLVAKRMAEMHLLRPSSHELNQDEPMIWHKTEKFIRIMPKNFANQDKQMKFEKLIKPHSTLLHEYQMLKENLSKINSPVVFCHNDLLLGNILHKREEKKVTFIDFEYAEFNYQAFDIANHFAEFAGVDDPDYSLYPDEDLQKSWLRIYLENYRNTTEISEEDIIELYKHVNQFVLMTHFFWGCWALIQSQYSLIDFDFLEYAALRFNEYFRRKQLVYSSENGIRNV</sequence>
<keyword evidence="1" id="KW-0444">Lipid biosynthesis</keyword>
<name>A0A232FBQ7_9HYME</name>
<comment type="similarity">
    <text evidence="4">Belongs to the choline/ethanolamine kinase family.</text>
</comment>
<evidence type="ECO:0000256" key="5">
    <source>
        <dbReference type="ARBA" id="ARBA00038874"/>
    </source>
</evidence>
<dbReference type="OrthoDB" id="10267235at2759"/>
<dbReference type="GO" id="GO:0005737">
    <property type="term" value="C:cytoplasm"/>
    <property type="evidence" value="ECO:0007669"/>
    <property type="project" value="TreeGrafter"/>
</dbReference>
<evidence type="ECO:0000313" key="7">
    <source>
        <dbReference type="Proteomes" id="UP000215335"/>
    </source>
</evidence>
<dbReference type="STRING" id="543379.A0A232FBQ7"/>
<dbReference type="PANTHER" id="PTHR22603:SF66">
    <property type="entry name" value="ETHANOLAMINE KINASE"/>
    <property type="match status" value="1"/>
</dbReference>
<evidence type="ECO:0000256" key="3">
    <source>
        <dbReference type="ARBA" id="ARBA00037883"/>
    </source>
</evidence>
<dbReference type="EMBL" id="NNAY01000455">
    <property type="protein sequence ID" value="OXU28274.1"/>
    <property type="molecule type" value="Genomic_DNA"/>
</dbReference>
<dbReference type="SUPFAM" id="SSF56112">
    <property type="entry name" value="Protein kinase-like (PK-like)"/>
    <property type="match status" value="1"/>
</dbReference>
<dbReference type="CDD" id="cd05157">
    <property type="entry name" value="ETNK_euk"/>
    <property type="match status" value="1"/>
</dbReference>
<reference evidence="6 7" key="1">
    <citation type="journal article" date="2017" name="Curr. Biol.">
        <title>The Evolution of Venom by Co-option of Single-Copy Genes.</title>
        <authorList>
            <person name="Martinson E.O."/>
            <person name="Mrinalini"/>
            <person name="Kelkar Y.D."/>
            <person name="Chang C.H."/>
            <person name="Werren J.H."/>
        </authorList>
    </citation>
    <scope>NUCLEOTIDE SEQUENCE [LARGE SCALE GENOMIC DNA]</scope>
    <source>
        <strain evidence="6 7">Alberta</strain>
        <tissue evidence="6">Whole body</tissue>
    </source>
</reference>
<dbReference type="Gene3D" id="3.90.1200.10">
    <property type="match status" value="1"/>
</dbReference>
<dbReference type="Gene3D" id="3.30.200.20">
    <property type="entry name" value="Phosphorylase Kinase, domain 1"/>
    <property type="match status" value="1"/>
</dbReference>
<organism evidence="6 7">
    <name type="scientific">Trichomalopsis sarcophagae</name>
    <dbReference type="NCBI Taxonomy" id="543379"/>
    <lineage>
        <taxon>Eukaryota</taxon>
        <taxon>Metazoa</taxon>
        <taxon>Ecdysozoa</taxon>
        <taxon>Arthropoda</taxon>
        <taxon>Hexapoda</taxon>
        <taxon>Insecta</taxon>
        <taxon>Pterygota</taxon>
        <taxon>Neoptera</taxon>
        <taxon>Endopterygota</taxon>
        <taxon>Hymenoptera</taxon>
        <taxon>Apocrita</taxon>
        <taxon>Proctotrupomorpha</taxon>
        <taxon>Chalcidoidea</taxon>
        <taxon>Pteromalidae</taxon>
        <taxon>Pteromalinae</taxon>
        <taxon>Trichomalopsis</taxon>
    </lineage>
</organism>
<evidence type="ECO:0000256" key="1">
    <source>
        <dbReference type="ARBA" id="ARBA00023209"/>
    </source>
</evidence>
<comment type="pathway">
    <text evidence="3">Phospholipid metabolism; phosphatidylethanolamine biosynthesis; phosphatidylethanolamine from ethanolamine: step 1/3.</text>
</comment>
<comment type="caution">
    <text evidence="6">The sequence shown here is derived from an EMBL/GenBank/DDBJ whole genome shotgun (WGS) entry which is preliminary data.</text>
</comment>
<gene>
    <name evidence="6" type="ORF">TSAR_009488</name>
</gene>
<dbReference type="PANTHER" id="PTHR22603">
    <property type="entry name" value="CHOLINE/ETHANOALAMINE KINASE"/>
    <property type="match status" value="1"/>
</dbReference>
<keyword evidence="7" id="KW-1185">Reference proteome</keyword>
<dbReference type="EC" id="2.7.1.82" evidence="5"/>
<proteinExistence type="inferred from homology"/>
<dbReference type="Pfam" id="PF01633">
    <property type="entry name" value="Choline_kinase"/>
    <property type="match status" value="1"/>
</dbReference>
<dbReference type="GO" id="GO:0006646">
    <property type="term" value="P:phosphatidylethanolamine biosynthetic process"/>
    <property type="evidence" value="ECO:0007669"/>
    <property type="project" value="TreeGrafter"/>
</dbReference>
<protein>
    <recommendedName>
        <fullName evidence="5">ethanolamine kinase</fullName>
        <ecNumber evidence="5">2.7.1.82</ecNumber>
    </recommendedName>
</protein>
<keyword evidence="1" id="KW-0594">Phospholipid biosynthesis</keyword>
<dbReference type="AlphaFoldDB" id="A0A232FBQ7"/>
<dbReference type="GO" id="GO:0004305">
    <property type="term" value="F:ethanolamine kinase activity"/>
    <property type="evidence" value="ECO:0007669"/>
    <property type="project" value="UniProtKB-EC"/>
</dbReference>
<evidence type="ECO:0000256" key="4">
    <source>
        <dbReference type="ARBA" id="ARBA00038211"/>
    </source>
</evidence>
<keyword evidence="2" id="KW-1208">Phospholipid metabolism</keyword>
<dbReference type="Proteomes" id="UP000215335">
    <property type="component" value="Unassembled WGS sequence"/>
</dbReference>
<evidence type="ECO:0000313" key="6">
    <source>
        <dbReference type="EMBL" id="OXU28274.1"/>
    </source>
</evidence>
<accession>A0A232FBQ7</accession>
<evidence type="ECO:0000256" key="2">
    <source>
        <dbReference type="ARBA" id="ARBA00023264"/>
    </source>
</evidence>